<accession>A0A5P1RAG6</accession>
<dbReference type="Pfam" id="PF00144">
    <property type="entry name" value="Beta-lactamase"/>
    <property type="match status" value="1"/>
</dbReference>
<dbReference type="KEGG" id="ncu:F0U83_07915"/>
<dbReference type="OrthoDB" id="9814204at2"/>
<dbReference type="InterPro" id="IPR001466">
    <property type="entry name" value="Beta-lactam-related"/>
</dbReference>
<protein>
    <submittedName>
        <fullName evidence="3">Serine hydrolase</fullName>
    </submittedName>
</protein>
<dbReference type="PANTHER" id="PTHR43283">
    <property type="entry name" value="BETA-LACTAMASE-RELATED"/>
    <property type="match status" value="1"/>
</dbReference>
<feature type="chain" id="PRO_5024838842" evidence="1">
    <location>
        <begin position="25"/>
        <end position="359"/>
    </location>
</feature>
<dbReference type="Proteomes" id="UP000324760">
    <property type="component" value="Chromosome"/>
</dbReference>
<dbReference type="GO" id="GO:0016787">
    <property type="term" value="F:hydrolase activity"/>
    <property type="evidence" value="ECO:0007669"/>
    <property type="project" value="UniProtKB-KW"/>
</dbReference>
<dbReference type="RefSeq" id="WP_138987255.1">
    <property type="nucleotide sequence ID" value="NZ_CP043869.1"/>
</dbReference>
<proteinExistence type="predicted"/>
<sequence length="359" mass="39688">MFNMRTLWCNLAVALSLTTTGAWAETNTMEEKLQAAYALGELSGLHSVLVMRDGKVLSEAYFTGEDQRWGDPLGEVKHGPDTLHDLRSVTKSVVGLLYGIALAEGIVPSIDEPLLAQFPEYPDLAEDPDRRAILIRHALSMKMGTQWNEDLPYSDPKNSEIAMEMAKDRYRFVLDRPMVNTPGDWWTYNGGATAIIGRLISKGAGIPLDEYANQKLFKPLGISRYEWVGGRDGEPSAASGLRLTTHDLAKIGQLVANKGLLNGQQIAPTSWIEAMLTPSATLDGLRYGFQWWLAPDNLPPTWVAGFGNGGQRLTVAPQSRTVVVSFAGRYNEHDAWKLPLKVILEFVNPFLKAEKECSQ</sequence>
<dbReference type="InterPro" id="IPR012338">
    <property type="entry name" value="Beta-lactam/transpept-like"/>
</dbReference>
<dbReference type="PANTHER" id="PTHR43283:SF7">
    <property type="entry name" value="BETA-LACTAMASE-RELATED DOMAIN-CONTAINING PROTEIN"/>
    <property type="match status" value="1"/>
</dbReference>
<evidence type="ECO:0000259" key="2">
    <source>
        <dbReference type="Pfam" id="PF00144"/>
    </source>
</evidence>
<keyword evidence="4" id="KW-1185">Reference proteome</keyword>
<gene>
    <name evidence="3" type="ORF">F0U83_07915</name>
</gene>
<dbReference type="AlphaFoldDB" id="A0A5P1RAG6"/>
<keyword evidence="3" id="KW-0378">Hydrolase</keyword>
<dbReference type="EMBL" id="CP043869">
    <property type="protein sequence ID" value="QEQ96644.1"/>
    <property type="molecule type" value="Genomic_DNA"/>
</dbReference>
<reference evidence="3 4" key="1">
    <citation type="journal article" date="2019" name="Biochem. Eng. J.">
        <title>Metabolic engineering of the marine bacteria Neptunomonas concharum for the production of acetoin and meso-2,3-butanediol from acetate.</title>
        <authorList>
            <person name="Li W."/>
            <person name="Pu N."/>
            <person name="Liu C.-X."/>
            <person name="Yuan Q.-P."/>
            <person name="Li Z.-J."/>
        </authorList>
    </citation>
    <scope>NUCLEOTIDE SEQUENCE [LARGE SCALE GENOMIC DNA]</scope>
    <source>
        <strain evidence="3 4">JCM17730</strain>
    </source>
</reference>
<dbReference type="InterPro" id="IPR050789">
    <property type="entry name" value="Diverse_Enzym_Activities"/>
</dbReference>
<evidence type="ECO:0000256" key="1">
    <source>
        <dbReference type="SAM" id="SignalP"/>
    </source>
</evidence>
<dbReference type="Gene3D" id="3.40.710.10">
    <property type="entry name" value="DD-peptidase/beta-lactamase superfamily"/>
    <property type="match status" value="1"/>
</dbReference>
<keyword evidence="1" id="KW-0732">Signal</keyword>
<feature type="domain" description="Beta-lactamase-related" evidence="2">
    <location>
        <begin position="47"/>
        <end position="327"/>
    </location>
</feature>
<name>A0A5P1RAG6_9GAMM</name>
<evidence type="ECO:0000313" key="3">
    <source>
        <dbReference type="EMBL" id="QEQ96644.1"/>
    </source>
</evidence>
<feature type="signal peptide" evidence="1">
    <location>
        <begin position="1"/>
        <end position="24"/>
    </location>
</feature>
<organism evidence="3 4">
    <name type="scientific">Neptunomonas concharum</name>
    <dbReference type="NCBI Taxonomy" id="1031538"/>
    <lineage>
        <taxon>Bacteria</taxon>
        <taxon>Pseudomonadati</taxon>
        <taxon>Pseudomonadota</taxon>
        <taxon>Gammaproteobacteria</taxon>
        <taxon>Oceanospirillales</taxon>
        <taxon>Oceanospirillaceae</taxon>
        <taxon>Neptunomonas</taxon>
    </lineage>
</organism>
<evidence type="ECO:0000313" key="4">
    <source>
        <dbReference type="Proteomes" id="UP000324760"/>
    </source>
</evidence>
<dbReference type="SUPFAM" id="SSF56601">
    <property type="entry name" value="beta-lactamase/transpeptidase-like"/>
    <property type="match status" value="1"/>
</dbReference>